<dbReference type="PANTHER" id="PTHR35339:SF4">
    <property type="entry name" value="LINALOOL DEHYDRATASE_ISOMERASE DOMAIN-CONTAINING PROTEIN"/>
    <property type="match status" value="1"/>
</dbReference>
<proteinExistence type="predicted"/>
<dbReference type="InterPro" id="IPR016624">
    <property type="entry name" value="UCP014753"/>
</dbReference>
<dbReference type="Proteomes" id="UP000054248">
    <property type="component" value="Unassembled WGS sequence"/>
</dbReference>
<evidence type="ECO:0000259" key="2">
    <source>
        <dbReference type="Pfam" id="PF10022"/>
    </source>
</evidence>
<evidence type="ECO:0008006" key="6">
    <source>
        <dbReference type="Google" id="ProtNLM"/>
    </source>
</evidence>
<dbReference type="AlphaFoldDB" id="A0A0C3L638"/>
<dbReference type="OrthoDB" id="5150166at2759"/>
<dbReference type="InterPro" id="IPR049237">
    <property type="entry name" value="DUF2264_C"/>
</dbReference>
<feature type="region of interest" description="Disordered" evidence="1">
    <location>
        <begin position="517"/>
        <end position="554"/>
    </location>
</feature>
<organism evidence="4 5">
    <name type="scientific">Tulasnella calospora MUT 4182</name>
    <dbReference type="NCBI Taxonomy" id="1051891"/>
    <lineage>
        <taxon>Eukaryota</taxon>
        <taxon>Fungi</taxon>
        <taxon>Dikarya</taxon>
        <taxon>Basidiomycota</taxon>
        <taxon>Agaricomycotina</taxon>
        <taxon>Agaricomycetes</taxon>
        <taxon>Cantharellales</taxon>
        <taxon>Tulasnellaceae</taxon>
        <taxon>Tulasnella</taxon>
    </lineage>
</organism>
<keyword evidence="5" id="KW-1185">Reference proteome</keyword>
<evidence type="ECO:0000313" key="5">
    <source>
        <dbReference type="Proteomes" id="UP000054248"/>
    </source>
</evidence>
<protein>
    <recommendedName>
        <fullName evidence="6">DUF2264 domain-containing protein</fullName>
    </recommendedName>
</protein>
<feature type="domain" description="DUF2264" evidence="3">
    <location>
        <begin position="370"/>
        <end position="662"/>
    </location>
</feature>
<reference evidence="4 5" key="1">
    <citation type="submission" date="2014-04" db="EMBL/GenBank/DDBJ databases">
        <authorList>
            <consortium name="DOE Joint Genome Institute"/>
            <person name="Kuo A."/>
            <person name="Girlanda M."/>
            <person name="Perotto S."/>
            <person name="Kohler A."/>
            <person name="Nagy L.G."/>
            <person name="Floudas D."/>
            <person name="Copeland A."/>
            <person name="Barry K.W."/>
            <person name="Cichocki N."/>
            <person name="Veneault-Fourrey C."/>
            <person name="LaButti K."/>
            <person name="Lindquist E.A."/>
            <person name="Lipzen A."/>
            <person name="Lundell T."/>
            <person name="Morin E."/>
            <person name="Murat C."/>
            <person name="Sun H."/>
            <person name="Tunlid A."/>
            <person name="Henrissat B."/>
            <person name="Grigoriev I.V."/>
            <person name="Hibbett D.S."/>
            <person name="Martin F."/>
            <person name="Nordberg H.P."/>
            <person name="Cantor M.N."/>
            <person name="Hua S.X."/>
        </authorList>
    </citation>
    <scope>NUCLEOTIDE SEQUENCE [LARGE SCALE GENOMIC DNA]</scope>
    <source>
        <strain evidence="4 5">MUT 4182</strain>
    </source>
</reference>
<reference evidence="5" key="2">
    <citation type="submission" date="2015-01" db="EMBL/GenBank/DDBJ databases">
        <title>Evolutionary Origins and Diversification of the Mycorrhizal Mutualists.</title>
        <authorList>
            <consortium name="DOE Joint Genome Institute"/>
            <consortium name="Mycorrhizal Genomics Consortium"/>
            <person name="Kohler A."/>
            <person name="Kuo A."/>
            <person name="Nagy L.G."/>
            <person name="Floudas D."/>
            <person name="Copeland A."/>
            <person name="Barry K.W."/>
            <person name="Cichocki N."/>
            <person name="Veneault-Fourrey C."/>
            <person name="LaButti K."/>
            <person name="Lindquist E.A."/>
            <person name="Lipzen A."/>
            <person name="Lundell T."/>
            <person name="Morin E."/>
            <person name="Murat C."/>
            <person name="Riley R."/>
            <person name="Ohm R."/>
            <person name="Sun H."/>
            <person name="Tunlid A."/>
            <person name="Henrissat B."/>
            <person name="Grigoriev I.V."/>
            <person name="Hibbett D.S."/>
            <person name="Martin F."/>
        </authorList>
    </citation>
    <scope>NUCLEOTIDE SEQUENCE [LARGE SCALE GENOMIC DNA]</scope>
    <source>
        <strain evidence="5">MUT 4182</strain>
    </source>
</reference>
<evidence type="ECO:0000259" key="3">
    <source>
        <dbReference type="Pfam" id="PF20938"/>
    </source>
</evidence>
<dbReference type="Pfam" id="PF10022">
    <property type="entry name" value="DUF2264"/>
    <property type="match status" value="1"/>
</dbReference>
<feature type="domain" description="DUF2264" evidence="2">
    <location>
        <begin position="15"/>
        <end position="362"/>
    </location>
</feature>
<dbReference type="PIRSF" id="PIRSF014753">
    <property type="entry name" value="UCP014753"/>
    <property type="match status" value="1"/>
</dbReference>
<evidence type="ECO:0000313" key="4">
    <source>
        <dbReference type="EMBL" id="KIO29308.1"/>
    </source>
</evidence>
<dbReference type="STRING" id="1051891.A0A0C3L638"/>
<gene>
    <name evidence="4" type="ORF">M407DRAFT_70645</name>
</gene>
<dbReference type="EMBL" id="KN822984">
    <property type="protein sequence ID" value="KIO29308.1"/>
    <property type="molecule type" value="Genomic_DNA"/>
</dbReference>
<dbReference type="HOGENOM" id="CLU_028269_1_0_1"/>
<name>A0A0C3L638_9AGAM</name>
<accession>A0A0C3L638</accession>
<dbReference type="Pfam" id="PF20938">
    <property type="entry name" value="DUF2264_C"/>
    <property type="match status" value="1"/>
</dbReference>
<evidence type="ECO:0000256" key="1">
    <source>
        <dbReference type="SAM" id="MobiDB-lite"/>
    </source>
</evidence>
<dbReference type="InterPro" id="IPR049349">
    <property type="entry name" value="DUF2264_N"/>
</dbReference>
<sequence>MPSETLDFLKNPLRTREDLQRACTSLLDPLELYTSPKGARIKLGYTATHYDDIAAQLEGFARPLWGLASLLHGGGDYPGHERWTRGFAAGTDPDSDEFWGFTRGKDQRMVEMSPIGFTLAMAPEKFFQPLSQQAKDNLINWLGCINGKDMPDTNWLWFRVFANLGLSKINAPYSATQLKADLDHLDTFYLGDGWSRDGPAGVRQLDYYSGSFAIQYAQLVYSKLAAKEDPERCEEYREKARLFAKTFIHWFDEDGRSAPFGRSLTYRFAMASFWGALAFADVEVPGISWGAIKGMLLRHIRYWTTQPGAFTRDGVFTIGYTYPNMNMTENYNSPGSPYWAFKAFIPLALPETHPFWTAEEEPFPIASIPKVFPSEHPGHIYTHLGGHTFLLSSGQSCHYPLRAGAEKYGKLAYSTAFGYAVPTGTLLLDQHAPDNTIAVSEDGGVVWKVRRECDDARIEYENPSDKANSLCWLRAVWRPWKDVEVETVLVPPHPDTPLWHIRAHRVKTGRELTSSDAGFSNYGQRKDGRALDPVDASSFTSGDDAVLDGKSSSDQPTEDAAWALASSAGGVVGVRDLTHLALPNFSASGRKGEVTILDANTNIMFSRSIMPTIIGSHLGSSRDEWFVTGVFALPSKLGQDGVPKSAWVAEWHKNPAVPDAILKIINGA</sequence>
<dbReference type="PANTHER" id="PTHR35339">
    <property type="entry name" value="LINALOOL DEHYDRATASE_ISOMERASE DOMAIN-CONTAINING PROTEIN"/>
    <property type="match status" value="1"/>
</dbReference>